<evidence type="ECO:0000256" key="4">
    <source>
        <dbReference type="ARBA" id="ARBA00022898"/>
    </source>
</evidence>
<dbReference type="InterPro" id="IPR043132">
    <property type="entry name" value="BCAT-like_C"/>
</dbReference>
<organism evidence="10">
    <name type="scientific">hydrothermal vent metagenome</name>
    <dbReference type="NCBI Taxonomy" id="652676"/>
    <lineage>
        <taxon>unclassified sequences</taxon>
        <taxon>metagenomes</taxon>
        <taxon>ecological metagenomes</taxon>
    </lineage>
</organism>
<comment type="catalytic activity">
    <reaction evidence="9">
        <text>4-amino-4-deoxychorismate = 4-aminobenzoate + pyruvate + H(+)</text>
        <dbReference type="Rhea" id="RHEA:16201"/>
        <dbReference type="ChEBI" id="CHEBI:15361"/>
        <dbReference type="ChEBI" id="CHEBI:15378"/>
        <dbReference type="ChEBI" id="CHEBI:17836"/>
        <dbReference type="ChEBI" id="CHEBI:58406"/>
        <dbReference type="EC" id="4.1.3.38"/>
    </reaction>
</comment>
<gene>
    <name evidence="10" type="ORF">MNB_SUP05-SYMBIONT-5-1237</name>
</gene>
<comment type="pathway">
    <text evidence="7">Cofactor biosynthesis; tetrahydrofolate biosynthesis; 4-aminobenzoate from chorismate: step 2/2.</text>
</comment>
<dbReference type="Gene3D" id="3.20.10.10">
    <property type="entry name" value="D-amino Acid Aminotransferase, subunit A, domain 2"/>
    <property type="match status" value="1"/>
</dbReference>
<evidence type="ECO:0000256" key="7">
    <source>
        <dbReference type="ARBA" id="ARBA00035633"/>
    </source>
</evidence>
<keyword evidence="4" id="KW-0663">Pyridoxal phosphate</keyword>
<comment type="cofactor">
    <cofactor evidence="1">
        <name>pyridoxal 5'-phosphate</name>
        <dbReference type="ChEBI" id="CHEBI:597326"/>
    </cofactor>
</comment>
<proteinExistence type="inferred from homology"/>
<dbReference type="SUPFAM" id="SSF56752">
    <property type="entry name" value="D-aminoacid aminotransferase-like PLP-dependent enzymes"/>
    <property type="match status" value="1"/>
</dbReference>
<evidence type="ECO:0000256" key="8">
    <source>
        <dbReference type="ARBA" id="ARBA00035676"/>
    </source>
</evidence>
<protein>
    <recommendedName>
        <fullName evidence="8">aminodeoxychorismate lyase</fullName>
        <ecNumber evidence="8">4.1.3.38</ecNumber>
    </recommendedName>
</protein>
<dbReference type="PANTHER" id="PTHR42743:SF2">
    <property type="entry name" value="AMINODEOXYCHORISMATE LYASE"/>
    <property type="match status" value="1"/>
</dbReference>
<dbReference type="InterPro" id="IPR050571">
    <property type="entry name" value="Class-IV_PLP-Dep_Aminotrnsfr"/>
</dbReference>
<keyword evidence="6 10" id="KW-0456">Lyase</keyword>
<sequence>MKKVVLINGKEQFKLSVFNRLTQFGDGLFETCVVKDSNLLFWATHFARLERGRVQLKINKINEKQWIKDINKALGLAGLKQAVVKIILSRGESERGYGFKNNIKPTRIVIISAMPKPTVGSYTLSICKSGYANNSLLSNIKHCNRLEQILARTELNSDECIMLNENGHVISVTQGNIFGVKSGELFTPKLDKSGIEGTRRMQVLKIAKVLELKVNINKLTLQDLYDCDEIFVTNSVLGIHSVDHIDKKHFSQKSVTKQLENALKKESLKEENAQILKPKKHFMKKNLSV</sequence>
<dbReference type="InterPro" id="IPR036038">
    <property type="entry name" value="Aminotransferase-like"/>
</dbReference>
<dbReference type="InterPro" id="IPR001544">
    <property type="entry name" value="Aminotrans_IV"/>
</dbReference>
<dbReference type="EC" id="4.1.3.38" evidence="8"/>
<dbReference type="Pfam" id="PF01063">
    <property type="entry name" value="Aminotran_4"/>
    <property type="match status" value="1"/>
</dbReference>
<evidence type="ECO:0000256" key="3">
    <source>
        <dbReference type="ARBA" id="ARBA00011738"/>
    </source>
</evidence>
<name>A0A1W1E296_9ZZZZ</name>
<accession>A0A1W1E296</accession>
<dbReference type="GO" id="GO:0030170">
    <property type="term" value="F:pyridoxal phosphate binding"/>
    <property type="evidence" value="ECO:0007669"/>
    <property type="project" value="InterPro"/>
</dbReference>
<dbReference type="AlphaFoldDB" id="A0A1W1E296"/>
<evidence type="ECO:0000256" key="9">
    <source>
        <dbReference type="ARBA" id="ARBA00049529"/>
    </source>
</evidence>
<dbReference type="InterPro" id="IPR043131">
    <property type="entry name" value="BCAT-like_N"/>
</dbReference>
<comment type="similarity">
    <text evidence="2">Belongs to the class-IV pyridoxal-phosphate-dependent aminotransferase family.</text>
</comment>
<dbReference type="GO" id="GO:0008696">
    <property type="term" value="F:4-amino-4-deoxychorismate lyase activity"/>
    <property type="evidence" value="ECO:0007669"/>
    <property type="project" value="UniProtKB-EC"/>
</dbReference>
<evidence type="ECO:0000256" key="1">
    <source>
        <dbReference type="ARBA" id="ARBA00001933"/>
    </source>
</evidence>
<dbReference type="GO" id="GO:0046656">
    <property type="term" value="P:folic acid biosynthetic process"/>
    <property type="evidence" value="ECO:0007669"/>
    <property type="project" value="UniProtKB-KW"/>
</dbReference>
<dbReference type="EMBL" id="FPHZ01000119">
    <property type="protein sequence ID" value="SFV87971.1"/>
    <property type="molecule type" value="Genomic_DNA"/>
</dbReference>
<evidence type="ECO:0000256" key="6">
    <source>
        <dbReference type="ARBA" id="ARBA00023239"/>
    </source>
</evidence>
<keyword evidence="5" id="KW-0289">Folate biosynthesis</keyword>
<reference evidence="10" key="1">
    <citation type="submission" date="2016-10" db="EMBL/GenBank/DDBJ databases">
        <authorList>
            <person name="de Groot N.N."/>
        </authorList>
    </citation>
    <scope>NUCLEOTIDE SEQUENCE</scope>
</reference>
<evidence type="ECO:0000256" key="2">
    <source>
        <dbReference type="ARBA" id="ARBA00009320"/>
    </source>
</evidence>
<evidence type="ECO:0000256" key="5">
    <source>
        <dbReference type="ARBA" id="ARBA00022909"/>
    </source>
</evidence>
<dbReference type="PANTHER" id="PTHR42743">
    <property type="entry name" value="AMINO-ACID AMINOTRANSFERASE"/>
    <property type="match status" value="1"/>
</dbReference>
<dbReference type="NCBIfam" id="TIGR03461">
    <property type="entry name" value="pabC_Proteo"/>
    <property type="match status" value="1"/>
</dbReference>
<evidence type="ECO:0000313" key="10">
    <source>
        <dbReference type="EMBL" id="SFV87971.1"/>
    </source>
</evidence>
<dbReference type="FunFam" id="3.20.10.10:FF:000002">
    <property type="entry name" value="D-alanine aminotransferase"/>
    <property type="match status" value="1"/>
</dbReference>
<dbReference type="Gene3D" id="3.30.470.10">
    <property type="match status" value="1"/>
</dbReference>
<dbReference type="InterPro" id="IPR017824">
    <property type="entry name" value="Aminodeoxychorismate_lyase_IV"/>
</dbReference>
<dbReference type="GO" id="GO:0005829">
    <property type="term" value="C:cytosol"/>
    <property type="evidence" value="ECO:0007669"/>
    <property type="project" value="TreeGrafter"/>
</dbReference>
<dbReference type="GO" id="GO:0008153">
    <property type="term" value="P:4-aminobenzoate biosynthetic process"/>
    <property type="evidence" value="ECO:0007669"/>
    <property type="project" value="TreeGrafter"/>
</dbReference>
<comment type="subunit">
    <text evidence="3">Homodimer.</text>
</comment>